<name>A0AC58L799_CASCN</name>
<accession>A0AC58L799</accession>
<gene>
    <name evidence="2" type="primary">LOC141417588</name>
</gene>
<sequence length="249" mass="25218">MNQNHPTSASQGTGKRRRRGGASTGRGGAGRRRGGAAAGGREGADGEGGHEHLPLLRASPRLASLGPRLRPRPPPARRAPVCLQSEPEPLAEAITAAATGEPGSDREAGGGRRPARRRPPWPRRAELGAAAAVALTAALLRRRQALRAPEAEGSRGRHSLVTVAAAHGEAPPPPPPLLTRRPAAASALPSGGGGRASLHAPAARAPGPTAAGVGGHRRWGTLPRAACRPAPSSGGMPTRGWSPIGLTPT</sequence>
<evidence type="ECO:0000313" key="2">
    <source>
        <dbReference type="RefSeq" id="XP_073913023.1"/>
    </source>
</evidence>
<reference evidence="2" key="1">
    <citation type="submission" date="2025-08" db="UniProtKB">
        <authorList>
            <consortium name="RefSeq"/>
        </authorList>
    </citation>
    <scope>IDENTIFICATION</scope>
</reference>
<dbReference type="RefSeq" id="XP_073913023.1">
    <property type="nucleotide sequence ID" value="XM_074056922.1"/>
</dbReference>
<organism evidence="1 2">
    <name type="scientific">Castor canadensis</name>
    <name type="common">American beaver</name>
    <dbReference type="NCBI Taxonomy" id="51338"/>
    <lineage>
        <taxon>Eukaryota</taxon>
        <taxon>Metazoa</taxon>
        <taxon>Chordata</taxon>
        <taxon>Craniata</taxon>
        <taxon>Vertebrata</taxon>
        <taxon>Euteleostomi</taxon>
        <taxon>Mammalia</taxon>
        <taxon>Eutheria</taxon>
        <taxon>Euarchontoglires</taxon>
        <taxon>Glires</taxon>
        <taxon>Rodentia</taxon>
        <taxon>Castorimorpha</taxon>
        <taxon>Castoridae</taxon>
        <taxon>Castor</taxon>
    </lineage>
</organism>
<keyword evidence="1" id="KW-1185">Reference proteome</keyword>
<protein>
    <submittedName>
        <fullName evidence="2">Uncharacterized protein</fullName>
    </submittedName>
</protein>
<proteinExistence type="predicted"/>
<dbReference type="Proteomes" id="UP001732720">
    <property type="component" value="Chromosome 15"/>
</dbReference>
<evidence type="ECO:0000313" key="1">
    <source>
        <dbReference type="Proteomes" id="UP001732720"/>
    </source>
</evidence>